<comment type="caution">
    <text evidence="1">The sequence shown here is derived from an EMBL/GenBank/DDBJ whole genome shotgun (WGS) entry which is preliminary data.</text>
</comment>
<evidence type="ECO:0000313" key="2">
    <source>
        <dbReference type="Proteomes" id="UP001558713"/>
    </source>
</evidence>
<dbReference type="Proteomes" id="UP001558713">
    <property type="component" value="Unassembled WGS sequence"/>
</dbReference>
<keyword evidence="2" id="KW-1185">Reference proteome</keyword>
<sequence>MEKQTKYKMNQNDIMNKMVQDAEKKIEKVQFHKRSMDLGLMAMFKDISTDGDYSEELNKAAEAFEKKFKVVRERIKAVKAGTPIIKRD</sequence>
<name>A0ABD1C974_CARAN</name>
<dbReference type="EMBL" id="JBANAX010000017">
    <property type="protein sequence ID" value="KAL1225819.1"/>
    <property type="molecule type" value="Genomic_DNA"/>
</dbReference>
<evidence type="ECO:0000313" key="1">
    <source>
        <dbReference type="EMBL" id="KAL1225819.1"/>
    </source>
</evidence>
<proteinExistence type="predicted"/>
<accession>A0ABD1C974</accession>
<dbReference type="AlphaFoldDB" id="A0ABD1C974"/>
<reference evidence="1 2" key="1">
    <citation type="submission" date="2024-04" db="EMBL/GenBank/DDBJ databases">
        <title>Genome assembly C_amara_ONT_v2.</title>
        <authorList>
            <person name="Yant L."/>
            <person name="Moore C."/>
            <person name="Slenker M."/>
        </authorList>
    </citation>
    <scope>NUCLEOTIDE SEQUENCE [LARGE SCALE GENOMIC DNA]</scope>
    <source>
        <tissue evidence="1">Leaf</tissue>
    </source>
</reference>
<gene>
    <name evidence="1" type="ORF">V5N11_021036</name>
</gene>
<protein>
    <submittedName>
        <fullName evidence="1">Uncharacterized protein</fullName>
    </submittedName>
</protein>
<organism evidence="1 2">
    <name type="scientific">Cardamine amara subsp. amara</name>
    <dbReference type="NCBI Taxonomy" id="228776"/>
    <lineage>
        <taxon>Eukaryota</taxon>
        <taxon>Viridiplantae</taxon>
        <taxon>Streptophyta</taxon>
        <taxon>Embryophyta</taxon>
        <taxon>Tracheophyta</taxon>
        <taxon>Spermatophyta</taxon>
        <taxon>Magnoliopsida</taxon>
        <taxon>eudicotyledons</taxon>
        <taxon>Gunneridae</taxon>
        <taxon>Pentapetalae</taxon>
        <taxon>rosids</taxon>
        <taxon>malvids</taxon>
        <taxon>Brassicales</taxon>
        <taxon>Brassicaceae</taxon>
        <taxon>Cardamineae</taxon>
        <taxon>Cardamine</taxon>
    </lineage>
</organism>